<reference evidence="6 7" key="1">
    <citation type="submission" date="2016-03" db="EMBL/GenBank/DDBJ databases">
        <authorList>
            <person name="Ploux O."/>
        </authorList>
    </citation>
    <scope>NUCLEOTIDE SEQUENCE [LARGE SCALE GENOMIC DNA]</scope>
    <source>
        <strain evidence="6 7">URUG2</strain>
    </source>
</reference>
<accession>A0A2D3VAP8</accession>
<dbReference type="EMBL" id="FJUY01000025">
    <property type="protein sequence ID" value="CZT25153.1"/>
    <property type="molecule type" value="Genomic_DNA"/>
</dbReference>
<name>A0A2D3VAP8_9PEZI</name>
<protein>
    <submittedName>
        <fullName evidence="6">Uncharacterized protein</fullName>
    </submittedName>
</protein>
<gene>
    <name evidence="6" type="ORF">RCC_10882</name>
</gene>
<sequence>MRPTLIRQAFPKFPGLNRRNNVPKWQEIHQAHDGVRQWNKGPNAKYMLYPYYGVLIATTAATQYMMIRMVFGHKTPFGSD</sequence>
<dbReference type="Proteomes" id="UP000225277">
    <property type="component" value="Unassembled WGS sequence"/>
</dbReference>
<dbReference type="OrthoDB" id="5511599at2759"/>
<evidence type="ECO:0000256" key="4">
    <source>
        <dbReference type="ARBA" id="ARBA00023136"/>
    </source>
</evidence>
<keyword evidence="5" id="KW-1133">Transmembrane helix</keyword>
<dbReference type="AlphaFoldDB" id="A0A2D3VAP8"/>
<keyword evidence="3" id="KW-0496">Mitochondrion</keyword>
<keyword evidence="2" id="KW-0999">Mitochondrion inner membrane</keyword>
<dbReference type="Pfam" id="PF02238">
    <property type="entry name" value="COX7a"/>
    <property type="match status" value="1"/>
</dbReference>
<keyword evidence="4 5" id="KW-0472">Membrane</keyword>
<evidence type="ECO:0000256" key="1">
    <source>
        <dbReference type="ARBA" id="ARBA00004273"/>
    </source>
</evidence>
<dbReference type="RefSeq" id="XP_023631876.1">
    <property type="nucleotide sequence ID" value="XM_023776108.1"/>
</dbReference>
<keyword evidence="5" id="KW-0812">Transmembrane</keyword>
<feature type="transmembrane region" description="Helical" evidence="5">
    <location>
        <begin position="48"/>
        <end position="67"/>
    </location>
</feature>
<evidence type="ECO:0000256" key="2">
    <source>
        <dbReference type="ARBA" id="ARBA00022792"/>
    </source>
</evidence>
<organism evidence="6 7">
    <name type="scientific">Ramularia collo-cygni</name>
    <dbReference type="NCBI Taxonomy" id="112498"/>
    <lineage>
        <taxon>Eukaryota</taxon>
        <taxon>Fungi</taxon>
        <taxon>Dikarya</taxon>
        <taxon>Ascomycota</taxon>
        <taxon>Pezizomycotina</taxon>
        <taxon>Dothideomycetes</taxon>
        <taxon>Dothideomycetidae</taxon>
        <taxon>Mycosphaerellales</taxon>
        <taxon>Mycosphaerellaceae</taxon>
        <taxon>Ramularia</taxon>
    </lineage>
</organism>
<evidence type="ECO:0000313" key="6">
    <source>
        <dbReference type="EMBL" id="CZT25153.1"/>
    </source>
</evidence>
<evidence type="ECO:0000256" key="5">
    <source>
        <dbReference type="SAM" id="Phobius"/>
    </source>
</evidence>
<evidence type="ECO:0000313" key="7">
    <source>
        <dbReference type="Proteomes" id="UP000225277"/>
    </source>
</evidence>
<dbReference type="STRING" id="112498.A0A2D3VAP8"/>
<keyword evidence="7" id="KW-1185">Reference proteome</keyword>
<dbReference type="InterPro" id="IPR039297">
    <property type="entry name" value="COX7a"/>
</dbReference>
<proteinExistence type="predicted"/>
<dbReference type="GO" id="GO:0005743">
    <property type="term" value="C:mitochondrial inner membrane"/>
    <property type="evidence" value="ECO:0007669"/>
    <property type="project" value="UniProtKB-SubCell"/>
</dbReference>
<evidence type="ECO:0000256" key="3">
    <source>
        <dbReference type="ARBA" id="ARBA00023128"/>
    </source>
</evidence>
<dbReference type="GeneID" id="35605917"/>
<comment type="subcellular location">
    <subcellularLocation>
        <location evidence="1">Mitochondrion inner membrane</location>
    </subcellularLocation>
</comment>